<organism evidence="3 4">
    <name type="scientific">Xanthoceras sorbifolium</name>
    <dbReference type="NCBI Taxonomy" id="99658"/>
    <lineage>
        <taxon>Eukaryota</taxon>
        <taxon>Viridiplantae</taxon>
        <taxon>Streptophyta</taxon>
        <taxon>Embryophyta</taxon>
        <taxon>Tracheophyta</taxon>
        <taxon>Spermatophyta</taxon>
        <taxon>Magnoliopsida</taxon>
        <taxon>eudicotyledons</taxon>
        <taxon>Gunneridae</taxon>
        <taxon>Pentapetalae</taxon>
        <taxon>rosids</taxon>
        <taxon>malvids</taxon>
        <taxon>Sapindales</taxon>
        <taxon>Sapindaceae</taxon>
        <taxon>Xanthoceroideae</taxon>
        <taxon>Xanthoceras</taxon>
    </lineage>
</organism>
<feature type="region of interest" description="Disordered" evidence="1">
    <location>
        <begin position="396"/>
        <end position="415"/>
    </location>
</feature>
<sequence length="427" mass="48585">MSSKQTNRDAFCMLIPKIWRTNQEVEVEIVHENIFAFHFQTALDRNRVLTGGPWNFDGSLLAIEEPRGWGDFSKMLFRWMDFWVQIHNVPLLCMTKDIASFLGEKIGKVKELDLGVSGDCIGKFIRIRVQIDTLKPLKRGLRLQLEGNREEITTLLRYERLPEYCFCCGMIDYHFRVCTKAINESSSVVVTDYAYGSWLRASNPTRGRGRVAKRENDYVGEVLVDQQIQPALDPSHTVDVPPPPSTSGQNNAVEHVNVVDHVIDRHRDKGKTKIRVITDSRSEIVAEECFHQKSMVGQDQSMYGEPIFKFKSQTKTPMSSTKLTSVSSSNNFLFDSMQTPLQVSNEKVTISNELAKYAAKIFMESGLDVCKQKTKLGPALANTIISDGSSRKKTRWKRLARSSLSDTTMEDNPSRYKRNLKSDIVLE</sequence>
<comment type="caution">
    <text evidence="3">The sequence shown here is derived from an EMBL/GenBank/DDBJ whole genome shotgun (WGS) entry which is preliminary data.</text>
</comment>
<evidence type="ECO:0000259" key="2">
    <source>
        <dbReference type="Pfam" id="PF14111"/>
    </source>
</evidence>
<keyword evidence="4" id="KW-1185">Reference proteome</keyword>
<dbReference type="InterPro" id="IPR025558">
    <property type="entry name" value="DUF4283"/>
</dbReference>
<proteinExistence type="predicted"/>
<evidence type="ECO:0000256" key="1">
    <source>
        <dbReference type="SAM" id="MobiDB-lite"/>
    </source>
</evidence>
<dbReference type="EMBL" id="JAFEMO010000005">
    <property type="protein sequence ID" value="KAH7570300.1"/>
    <property type="molecule type" value="Genomic_DNA"/>
</dbReference>
<dbReference type="PANTHER" id="PTHR31286:SF167">
    <property type="entry name" value="OS09G0268800 PROTEIN"/>
    <property type="match status" value="1"/>
</dbReference>
<dbReference type="PANTHER" id="PTHR31286">
    <property type="entry name" value="GLYCINE-RICH CELL WALL STRUCTURAL PROTEIN 1.8-LIKE"/>
    <property type="match status" value="1"/>
</dbReference>
<gene>
    <name evidence="3" type="ORF">JRO89_XS05G0083100</name>
</gene>
<accession>A0ABQ8I123</accession>
<evidence type="ECO:0000313" key="4">
    <source>
        <dbReference type="Proteomes" id="UP000827721"/>
    </source>
</evidence>
<feature type="domain" description="DUF4283" evidence="2">
    <location>
        <begin position="14"/>
        <end position="64"/>
    </location>
</feature>
<name>A0ABQ8I123_9ROSI</name>
<dbReference type="Pfam" id="PF14111">
    <property type="entry name" value="DUF4283"/>
    <property type="match status" value="1"/>
</dbReference>
<protein>
    <recommendedName>
        <fullName evidence="2">DUF4283 domain-containing protein</fullName>
    </recommendedName>
</protein>
<dbReference type="Proteomes" id="UP000827721">
    <property type="component" value="Unassembled WGS sequence"/>
</dbReference>
<dbReference type="InterPro" id="IPR040256">
    <property type="entry name" value="At4g02000-like"/>
</dbReference>
<reference evidence="3 4" key="1">
    <citation type="submission" date="2021-02" db="EMBL/GenBank/DDBJ databases">
        <title>Plant Genome Project.</title>
        <authorList>
            <person name="Zhang R.-G."/>
        </authorList>
    </citation>
    <scope>NUCLEOTIDE SEQUENCE [LARGE SCALE GENOMIC DNA]</scope>
    <source>
        <tissue evidence="3">Leaves</tissue>
    </source>
</reference>
<feature type="compositionally biased region" description="Polar residues" evidence="1">
    <location>
        <begin position="402"/>
        <end position="411"/>
    </location>
</feature>
<evidence type="ECO:0000313" key="3">
    <source>
        <dbReference type="EMBL" id="KAH7570300.1"/>
    </source>
</evidence>